<dbReference type="InterPro" id="IPR005077">
    <property type="entry name" value="Peptidase_C11"/>
</dbReference>
<accession>A0A1Y4VSB8</accession>
<dbReference type="Proteomes" id="UP001197958">
    <property type="component" value="Unassembled WGS sequence"/>
</dbReference>
<organism evidence="3 4">
    <name type="scientific">Bacteroides xylanisolvens</name>
    <dbReference type="NCBI Taxonomy" id="371601"/>
    <lineage>
        <taxon>Bacteria</taxon>
        <taxon>Pseudomonadati</taxon>
        <taxon>Bacteroidota</taxon>
        <taxon>Bacteroidia</taxon>
        <taxon>Bacteroidales</taxon>
        <taxon>Bacteroidaceae</taxon>
        <taxon>Bacteroides</taxon>
    </lineage>
</organism>
<dbReference type="EMBL" id="NFLW01000037">
    <property type="protein sequence ID" value="OUQ64431.1"/>
    <property type="molecule type" value="Genomic_DNA"/>
</dbReference>
<proteinExistence type="predicted"/>
<protein>
    <submittedName>
        <fullName evidence="3">Clostripain family protein</fullName>
    </submittedName>
    <submittedName>
        <fullName evidence="2">Clostripain-related cysteine peptidase</fullName>
    </submittedName>
</protein>
<evidence type="ECO:0000256" key="1">
    <source>
        <dbReference type="SAM" id="MobiDB-lite"/>
    </source>
</evidence>
<dbReference type="PANTHER" id="PTHR37835">
    <property type="entry name" value="ALPHA-CLOSTRIPAIN"/>
    <property type="match status" value="1"/>
</dbReference>
<dbReference type="Gene3D" id="3.40.50.11970">
    <property type="match status" value="1"/>
</dbReference>
<evidence type="ECO:0000313" key="2">
    <source>
        <dbReference type="EMBL" id="MCA4522128.1"/>
    </source>
</evidence>
<gene>
    <name evidence="3" type="ORF">B5E52_17050</name>
    <name evidence="2" type="ORF">LDZ35_02715</name>
</gene>
<reference evidence="3" key="2">
    <citation type="journal article" date="2018" name="BMC Genomics">
        <title>Whole genome sequencing and function prediction of 133 gut anaerobes isolated from chicken caecum in pure cultures.</title>
        <authorList>
            <person name="Medvecky M."/>
            <person name="Cejkova D."/>
            <person name="Polansky O."/>
            <person name="Karasova D."/>
            <person name="Kubasova T."/>
            <person name="Cizek A."/>
            <person name="Rychlik I."/>
        </authorList>
    </citation>
    <scope>NUCLEOTIDE SEQUENCE</scope>
    <source>
        <strain evidence="3">An109</strain>
    </source>
</reference>
<evidence type="ECO:0000313" key="3">
    <source>
        <dbReference type="EMBL" id="OUQ64431.1"/>
    </source>
</evidence>
<dbReference type="Proteomes" id="UP000196036">
    <property type="component" value="Unassembled WGS sequence"/>
</dbReference>
<dbReference type="EMBL" id="JAIWWW010000006">
    <property type="protein sequence ID" value="MCA4522128.1"/>
    <property type="molecule type" value="Genomic_DNA"/>
</dbReference>
<reference evidence="4" key="1">
    <citation type="submission" date="2017-04" db="EMBL/GenBank/DDBJ databases">
        <title>Function of individual gut microbiota members based on whole genome sequencing of pure cultures obtained from chicken caecum.</title>
        <authorList>
            <person name="Medvecky M."/>
            <person name="Cejkova D."/>
            <person name="Polansky O."/>
            <person name="Karasova D."/>
            <person name="Kubasova T."/>
            <person name="Cizek A."/>
            <person name="Rychlik I."/>
        </authorList>
    </citation>
    <scope>NUCLEOTIDE SEQUENCE [LARGE SCALE GENOMIC DNA]</scope>
    <source>
        <strain evidence="4">An109</strain>
    </source>
</reference>
<reference evidence="2" key="3">
    <citation type="submission" date="2023-08" db="EMBL/GenBank/DDBJ databases">
        <title>Mucin Metabolism Genes Underlie the Key Renovations of Bacteroides xylanisolvens Genomes in Captive Great Apes.</title>
        <authorList>
            <person name="Nishida A.H."/>
        </authorList>
    </citation>
    <scope>NUCLEOTIDE SEQUENCE</scope>
    <source>
        <strain evidence="2">P19.10B</strain>
    </source>
</reference>
<feature type="region of interest" description="Disordered" evidence="1">
    <location>
        <begin position="30"/>
        <end position="58"/>
    </location>
</feature>
<dbReference type="PANTHER" id="PTHR37835:SF1">
    <property type="entry name" value="ALPHA-CLOSTRIPAIN"/>
    <property type="match status" value="1"/>
</dbReference>
<comment type="caution">
    <text evidence="3">The sequence shown here is derived from an EMBL/GenBank/DDBJ whole genome shotgun (WGS) entry which is preliminary data.</text>
</comment>
<dbReference type="Pfam" id="PF03415">
    <property type="entry name" value="Peptidase_C11"/>
    <property type="match status" value="1"/>
</dbReference>
<name>A0A1Y4VSB8_9BACE</name>
<dbReference type="RefSeq" id="WP_087318716.1">
    <property type="nucleotide sequence ID" value="NZ_CP183042.1"/>
</dbReference>
<sequence length="424" mass="48139">METMQQYYRLMKSILFVLFLSFGMISCEKEDPVSTSPNTRQTDNTDPTDPDPTDPVVRSDNEQTVFMYLPWSTDLTSFFYQNIADLKSIIGQNILKNERVLVFMCTTATKATLYELSYEKGAAVQKALKSYNYPTPSYTTAEGITSILNDVQTYSPAKRYAMIIGCHGMGWIPVSRTQSRSSLQTVKKHWEYGNTPMTRLFGGRESKYQTDITTLAEGISSAGLKMEYILFDDCYMSTVEVAYDLKNVTSHLIASTSEIMAYGMPYDKIGQYLIGNIDYEKICDVFYSFYSNYVTPCGTISVTDCSEVDNLAAIMKEINQRYTFNEELISSLQSLDGYKPSIFFDCGDYVAKLCSDPDLLEQFNEQLKRTVPYKRNTEYYFTAISSYYGERKKINTFSGITISDPSTSAAALKKNETAWYVATH</sequence>
<evidence type="ECO:0000313" key="4">
    <source>
        <dbReference type="Proteomes" id="UP000196036"/>
    </source>
</evidence>
<dbReference type="AlphaFoldDB" id="A0A1Y4VSB8"/>